<accession>A0A401UQ96</accession>
<dbReference type="RefSeq" id="WP_125003819.1">
    <property type="nucleotide sequence ID" value="NZ_BHYK01000021.1"/>
</dbReference>
<dbReference type="OrthoDB" id="6398375at2"/>
<evidence type="ECO:0000313" key="3">
    <source>
        <dbReference type="Proteomes" id="UP000287872"/>
    </source>
</evidence>
<organism evidence="2 3">
    <name type="scientific">Clostridium tagluense</name>
    <dbReference type="NCBI Taxonomy" id="360422"/>
    <lineage>
        <taxon>Bacteria</taxon>
        <taxon>Bacillati</taxon>
        <taxon>Bacillota</taxon>
        <taxon>Clostridia</taxon>
        <taxon>Eubacteriales</taxon>
        <taxon>Clostridiaceae</taxon>
        <taxon>Clostridium</taxon>
    </lineage>
</organism>
<dbReference type="PROSITE" id="PS51462">
    <property type="entry name" value="NUDIX"/>
    <property type="match status" value="1"/>
</dbReference>
<reference evidence="2 3" key="1">
    <citation type="submission" date="2018-11" db="EMBL/GenBank/DDBJ databases">
        <title>Genome sequencing and assembly of Clostridium tagluense strain A121.</title>
        <authorList>
            <person name="Murakami T."/>
            <person name="Segawa T."/>
            <person name="Shcherbakova V.A."/>
            <person name="Mori H."/>
            <person name="Yoshimura Y."/>
        </authorList>
    </citation>
    <scope>NUCLEOTIDE SEQUENCE [LARGE SCALE GENOMIC DNA]</scope>
    <source>
        <strain evidence="2 3">A121</strain>
    </source>
</reference>
<dbReference type="Proteomes" id="UP000287872">
    <property type="component" value="Unassembled WGS sequence"/>
</dbReference>
<dbReference type="SUPFAM" id="SSF55811">
    <property type="entry name" value="Nudix"/>
    <property type="match status" value="1"/>
</dbReference>
<evidence type="ECO:0000313" key="2">
    <source>
        <dbReference type="EMBL" id="GCD11733.1"/>
    </source>
</evidence>
<keyword evidence="3" id="KW-1185">Reference proteome</keyword>
<comment type="caution">
    <text evidence="2">The sequence shown here is derived from an EMBL/GenBank/DDBJ whole genome shotgun (WGS) entry which is preliminary data.</text>
</comment>
<dbReference type="Gene3D" id="3.90.79.10">
    <property type="entry name" value="Nucleoside Triphosphate Pyrophosphohydrolase"/>
    <property type="match status" value="1"/>
</dbReference>
<dbReference type="InterPro" id="IPR015797">
    <property type="entry name" value="NUDIX_hydrolase-like_dom_sf"/>
</dbReference>
<sequence>MNKLNKKQATEFKNEMLEGMNTVKDLVIYDTLNQVKSQMMEIEKPKLNEMILFFKEGHLGLIPTGYSEKEIDLTTIPMHFGKRSICEHDKFQRHPIPYMLVKHAIEDKYFFIFRESGSNELRLIGKKGMAGGHVGIEDYCENINYVISSGMYRELEEEIGITQEMIQSLELIATIKDNVGINADHLALVYKITIDTNDIKSEEIGVQSGMWLNKEDILSHFDEFEDWSQQVIKNYIFKEGVIE</sequence>
<dbReference type="EMBL" id="BHYK01000021">
    <property type="protein sequence ID" value="GCD11733.1"/>
    <property type="molecule type" value="Genomic_DNA"/>
</dbReference>
<gene>
    <name evidence="2" type="ORF">Ctaglu_33560</name>
</gene>
<evidence type="ECO:0000259" key="1">
    <source>
        <dbReference type="PROSITE" id="PS51462"/>
    </source>
</evidence>
<feature type="domain" description="Nudix hydrolase" evidence="1">
    <location>
        <begin position="91"/>
        <end position="234"/>
    </location>
</feature>
<dbReference type="InterPro" id="IPR000086">
    <property type="entry name" value="NUDIX_hydrolase_dom"/>
</dbReference>
<name>A0A401UQ96_9CLOT</name>
<dbReference type="AlphaFoldDB" id="A0A401UQ96"/>
<proteinExistence type="predicted"/>
<protein>
    <recommendedName>
        <fullName evidence="1">Nudix hydrolase domain-containing protein</fullName>
    </recommendedName>
</protein>